<protein>
    <recommendedName>
        <fullName evidence="3">TIGR02444 family protein</fullName>
    </recommendedName>
</protein>
<evidence type="ECO:0008006" key="3">
    <source>
        <dbReference type="Google" id="ProtNLM"/>
    </source>
</evidence>
<dbReference type="Pfam" id="PF09523">
    <property type="entry name" value="DUF2390"/>
    <property type="match status" value="1"/>
</dbReference>
<reference evidence="2" key="1">
    <citation type="journal article" date="2019" name="Int. J. Syst. Evol. Microbiol.">
        <title>The Global Catalogue of Microorganisms (GCM) 10K type strain sequencing project: providing services to taxonomists for standard genome sequencing and annotation.</title>
        <authorList>
            <consortium name="The Broad Institute Genomics Platform"/>
            <consortium name="The Broad Institute Genome Sequencing Center for Infectious Disease"/>
            <person name="Wu L."/>
            <person name="Ma J."/>
        </authorList>
    </citation>
    <scope>NUCLEOTIDE SEQUENCE [LARGE SCALE GENOMIC DNA]</scope>
    <source>
        <strain evidence="2">KCTC 22154</strain>
    </source>
</reference>
<organism evidence="1 2">
    <name type="scientific">Vreelandella hamiltonii</name>
    <dbReference type="NCBI Taxonomy" id="502829"/>
    <lineage>
        <taxon>Bacteria</taxon>
        <taxon>Pseudomonadati</taxon>
        <taxon>Pseudomonadota</taxon>
        <taxon>Gammaproteobacteria</taxon>
        <taxon>Oceanospirillales</taxon>
        <taxon>Halomonadaceae</taxon>
        <taxon>Vreelandella</taxon>
    </lineage>
</organism>
<proteinExistence type="predicted"/>
<gene>
    <name evidence="1" type="ORF">GCM10007157_25870</name>
</gene>
<dbReference type="EMBL" id="BMXN01000016">
    <property type="protein sequence ID" value="GGW32890.1"/>
    <property type="molecule type" value="Genomic_DNA"/>
</dbReference>
<sequence length="193" mass="22224">MDSNRLQDLQQALQHRSLWDFALAFYAQPGVEQACLTLQDAADVDVCELLLHGWLYCHGLQARREALADISRERAHWQGQFTEPLRHLRRELKRQAAEDEAIDALRKTIKTAELQAERVNLQRWQQWAQAPEHASQRLEEVVASQQDGSIWLQNRLFLADVDSASLHDLRVRDDIAAALECLASRLDHCKSPR</sequence>
<keyword evidence="2" id="KW-1185">Reference proteome</keyword>
<dbReference type="Proteomes" id="UP000623776">
    <property type="component" value="Unassembled WGS sequence"/>
</dbReference>
<name>A0A8H9I6S4_9GAMM</name>
<dbReference type="NCBIfam" id="TIGR02444">
    <property type="entry name" value="TIGR02444 family protein"/>
    <property type="match status" value="1"/>
</dbReference>
<evidence type="ECO:0000313" key="2">
    <source>
        <dbReference type="Proteomes" id="UP000623776"/>
    </source>
</evidence>
<evidence type="ECO:0000313" key="1">
    <source>
        <dbReference type="EMBL" id="GGW32890.1"/>
    </source>
</evidence>
<dbReference type="RefSeq" id="WP_229800837.1">
    <property type="nucleotide sequence ID" value="NZ_BMXN01000016.1"/>
</dbReference>
<accession>A0A8H9I6S4</accession>
<dbReference type="AlphaFoldDB" id="A0A8H9I6S4"/>
<dbReference type="InterPro" id="IPR012659">
    <property type="entry name" value="CHP02444"/>
</dbReference>
<comment type="caution">
    <text evidence="1">The sequence shown here is derived from an EMBL/GenBank/DDBJ whole genome shotgun (WGS) entry which is preliminary data.</text>
</comment>